<dbReference type="EMBL" id="JARBDR010000214">
    <property type="protein sequence ID" value="KAJ8317838.1"/>
    <property type="molecule type" value="Genomic_DNA"/>
</dbReference>
<dbReference type="InterPro" id="IPR047553">
    <property type="entry name" value="BICC1_KH-I_rpt3"/>
</dbReference>
<dbReference type="InterPro" id="IPR004088">
    <property type="entry name" value="KH_dom_type_1"/>
</dbReference>
<dbReference type="InterPro" id="IPR047549">
    <property type="entry name" value="BICC1_KH-I_rpt1"/>
</dbReference>
<dbReference type="CDD" id="cd22422">
    <property type="entry name" value="KH-I_BICC1_rpt3"/>
    <property type="match status" value="1"/>
</dbReference>
<organism evidence="5 6">
    <name type="scientific">Tegillarca granosa</name>
    <name type="common">Malaysian cockle</name>
    <name type="synonym">Anadara granosa</name>
    <dbReference type="NCBI Taxonomy" id="220873"/>
    <lineage>
        <taxon>Eukaryota</taxon>
        <taxon>Metazoa</taxon>
        <taxon>Spiralia</taxon>
        <taxon>Lophotrochozoa</taxon>
        <taxon>Mollusca</taxon>
        <taxon>Bivalvia</taxon>
        <taxon>Autobranchia</taxon>
        <taxon>Pteriomorphia</taxon>
        <taxon>Arcoida</taxon>
        <taxon>Arcoidea</taxon>
        <taxon>Arcidae</taxon>
        <taxon>Tegillarca</taxon>
    </lineage>
</organism>
<dbReference type="PANTHER" id="PTHR10627">
    <property type="entry name" value="SCP160"/>
    <property type="match status" value="1"/>
</dbReference>
<dbReference type="Gene3D" id="3.30.310.270">
    <property type="match status" value="2"/>
</dbReference>
<proteinExistence type="predicted"/>
<feature type="region of interest" description="Disordered" evidence="3">
    <location>
        <begin position="327"/>
        <end position="347"/>
    </location>
</feature>
<dbReference type="PANTHER" id="PTHR10627:SF69">
    <property type="entry name" value="PROTEIN BICAUDAL C"/>
    <property type="match status" value="1"/>
</dbReference>
<evidence type="ECO:0000259" key="4">
    <source>
        <dbReference type="SMART" id="SM00322"/>
    </source>
</evidence>
<name>A0ABQ9FKL2_TEGGR</name>
<evidence type="ECO:0000313" key="6">
    <source>
        <dbReference type="Proteomes" id="UP001217089"/>
    </source>
</evidence>
<dbReference type="SMART" id="SM00322">
    <property type="entry name" value="KH"/>
    <property type="match status" value="1"/>
</dbReference>
<dbReference type="Pfam" id="PF00013">
    <property type="entry name" value="KH_1"/>
    <property type="match status" value="1"/>
</dbReference>
<dbReference type="CDD" id="cd22420">
    <property type="entry name" value="KH-I_BICC1_rpt1"/>
    <property type="match status" value="1"/>
</dbReference>
<dbReference type="SUPFAM" id="SSF54791">
    <property type="entry name" value="Eukaryotic type KH-domain (KH-domain type I)"/>
    <property type="match status" value="1"/>
</dbReference>
<evidence type="ECO:0000256" key="3">
    <source>
        <dbReference type="SAM" id="MobiDB-lite"/>
    </source>
</evidence>
<reference evidence="5 6" key="1">
    <citation type="submission" date="2022-12" db="EMBL/GenBank/DDBJ databases">
        <title>Chromosome-level genome of Tegillarca granosa.</title>
        <authorList>
            <person name="Kim J."/>
        </authorList>
    </citation>
    <scope>NUCLEOTIDE SEQUENCE [LARGE SCALE GENOMIC DNA]</scope>
    <source>
        <strain evidence="5">Teg-2019</strain>
        <tissue evidence="5">Adductor muscle</tissue>
    </source>
</reference>
<dbReference type="Pfam" id="PF24234">
    <property type="entry name" value="KH_BICC1_1st"/>
    <property type="match status" value="1"/>
</dbReference>
<dbReference type="Proteomes" id="UP001217089">
    <property type="component" value="Unassembled WGS sequence"/>
</dbReference>
<feature type="region of interest" description="Disordered" evidence="3">
    <location>
        <begin position="1"/>
        <end position="25"/>
    </location>
</feature>
<evidence type="ECO:0000313" key="5">
    <source>
        <dbReference type="EMBL" id="KAJ8317838.1"/>
    </source>
</evidence>
<dbReference type="InterPro" id="IPR054727">
    <property type="entry name" value="BICC1_KH"/>
</dbReference>
<dbReference type="InterPro" id="IPR004087">
    <property type="entry name" value="KH_dom"/>
</dbReference>
<feature type="compositionally biased region" description="Basic residues" evidence="3">
    <location>
        <begin position="327"/>
        <end position="341"/>
    </location>
</feature>
<dbReference type="InterPro" id="IPR036612">
    <property type="entry name" value="KH_dom_type_1_sf"/>
</dbReference>
<feature type="domain" description="K Homology" evidence="4">
    <location>
        <begin position="221"/>
        <end position="294"/>
    </location>
</feature>
<keyword evidence="6" id="KW-1185">Reference proteome</keyword>
<evidence type="ECO:0000256" key="1">
    <source>
        <dbReference type="ARBA" id="ARBA00022737"/>
    </source>
</evidence>
<accession>A0ABQ9FKL2</accession>
<dbReference type="Pfam" id="PF22985">
    <property type="entry name" value="KH_BICC1"/>
    <property type="match status" value="2"/>
</dbReference>
<protein>
    <recommendedName>
        <fullName evidence="4">K Homology domain-containing protein</fullName>
    </recommendedName>
</protein>
<sequence length="347" mass="39058">MADGLSVIPTNMKESHNLSESPTDLFDDCASQGTRDELEPGYIEERFRVDRKKLEQMLQGNLYQDEENAEDFFQRIMDETNTQITWPSKLKIGAKSKKDPHIKSNRVTLKMDVSYTDHSHVSIAGQPLGVETARAQIRELLPLVFMFELPITGRLQPLPDASSPSIQQLQQQYNISISFRQRPRVYVATVIVRGSVCNAKSVKEGTARLMEHLTGNVGTPMPVSMQLEIAPQHHLFIIGRGMMNIKQIMQRTGASIHFPDPNTSTSQKKLGTVYITGSIESVFQARQHLIGCLPLVLMFDVKDGIDMDQGKITQLMEQLDVFISVKPKPKQPSKNKNKLKGTNHFSI</sequence>
<gene>
    <name evidence="5" type="ORF">KUTeg_002929</name>
</gene>
<evidence type="ECO:0000256" key="2">
    <source>
        <dbReference type="PROSITE-ProRule" id="PRU00117"/>
    </source>
</evidence>
<dbReference type="PROSITE" id="PS50084">
    <property type="entry name" value="KH_TYPE_1"/>
    <property type="match status" value="1"/>
</dbReference>
<keyword evidence="2" id="KW-0694">RNA-binding</keyword>
<keyword evidence="1" id="KW-0677">Repeat</keyword>
<comment type="caution">
    <text evidence="5">The sequence shown here is derived from an EMBL/GenBank/DDBJ whole genome shotgun (WGS) entry which is preliminary data.</text>
</comment>